<reference evidence="1 2" key="1">
    <citation type="submission" date="2014-07" db="EMBL/GenBank/DDBJ databases">
        <title>Draft genome sequence of Thalassospira profundimaris PR54-5.</title>
        <authorList>
            <person name="Lai Q."/>
            <person name="Shao Z."/>
        </authorList>
    </citation>
    <scope>NUCLEOTIDE SEQUENCE [LARGE SCALE GENOMIC DNA]</scope>
    <source>
        <strain evidence="1 2">PR54-5</strain>
    </source>
</reference>
<dbReference type="AlphaFoldDB" id="A0A367WRL4"/>
<comment type="caution">
    <text evidence="1">The sequence shown here is derived from an EMBL/GenBank/DDBJ whole genome shotgun (WGS) entry which is preliminary data.</text>
</comment>
<organism evidence="1 2">
    <name type="scientific">Thalassospira profundimaris</name>
    <dbReference type="NCBI Taxonomy" id="502049"/>
    <lineage>
        <taxon>Bacteria</taxon>
        <taxon>Pseudomonadati</taxon>
        <taxon>Pseudomonadota</taxon>
        <taxon>Alphaproteobacteria</taxon>
        <taxon>Rhodospirillales</taxon>
        <taxon>Thalassospiraceae</taxon>
        <taxon>Thalassospira</taxon>
    </lineage>
</organism>
<proteinExistence type="predicted"/>
<gene>
    <name evidence="1" type="ORF">TH30_16845</name>
</gene>
<evidence type="ECO:0000313" key="1">
    <source>
        <dbReference type="EMBL" id="RCK44028.1"/>
    </source>
</evidence>
<name>A0A367WRL4_9PROT</name>
<evidence type="ECO:0000313" key="2">
    <source>
        <dbReference type="Proteomes" id="UP000252255"/>
    </source>
</evidence>
<sequence length="61" mass="7168">MTPRHVCVKSKMRFPTNNLNIKNQQKISLTTFRLKNSKMIYVRKFAHFISTTEQVLVLTGK</sequence>
<protein>
    <submittedName>
        <fullName evidence="1">Uncharacterized protein</fullName>
    </submittedName>
</protein>
<accession>A0A367WRL4</accession>
<dbReference type="Proteomes" id="UP000252255">
    <property type="component" value="Unassembled WGS sequence"/>
</dbReference>
<dbReference type="EMBL" id="JPWI01000011">
    <property type="protein sequence ID" value="RCK44028.1"/>
    <property type="molecule type" value="Genomic_DNA"/>
</dbReference>